<evidence type="ECO:0000313" key="2">
    <source>
        <dbReference type="EMBL" id="KAH0889875.1"/>
    </source>
</evidence>
<sequence length="365" mass="40313">MFWVNAYVDETNLFHPSPKIKASTSSPLLFPSLRMAYPSSSCAPLPPSKNPPLETLSKSTCNGFCYILKDNMDTNQIIPADKACIFPSNQKEPEEIGCNPLSYLPNSQKPRRDHIKILDLIPDENFGCGCGLSREHVLNSMATGEVFPLQSKYKLNAIGDAQPVIDAGGVFVYARKIGGMIPSPSFDSAIGVKVSALELDPIKGLSFFSVSIHVMNTYSCFISKLGSKCKQLGIAYKDVFWVSMERERLFVDPGNPYVLVASSSALRSLELLRYRFEFIIGVAISGLKNGLILAAAHQNQKANRHCYALGLSRLAMIGLEISTDVRGFSLFTLPPQVRDEFWDLYKNCFHQRVYVSSKATTSSKG</sequence>
<name>A0ABQ8ABE4_BRANA</name>
<dbReference type="PANTHER" id="PTHR43345">
    <property type="entry name" value="3-ISOPROPYLMALATE DEHYDRATASE SMALL SUBUNIT 2-RELATED-RELATED"/>
    <property type="match status" value="1"/>
</dbReference>
<dbReference type="PANTHER" id="PTHR43345:SF7">
    <property type="entry name" value="3-ISOPROPYLMALATE DEHYDRATASE SMALL SUBUNIT 2"/>
    <property type="match status" value="1"/>
</dbReference>
<accession>A0ABQ8ABE4</accession>
<dbReference type="SUPFAM" id="SSF52016">
    <property type="entry name" value="LeuD/IlvD-like"/>
    <property type="match status" value="1"/>
</dbReference>
<evidence type="ECO:0000313" key="3">
    <source>
        <dbReference type="Proteomes" id="UP000824890"/>
    </source>
</evidence>
<gene>
    <name evidence="2" type="ORF">HID58_052304</name>
</gene>
<keyword evidence="1" id="KW-0456">Lyase</keyword>
<dbReference type="Proteomes" id="UP000824890">
    <property type="component" value="Unassembled WGS sequence"/>
</dbReference>
<evidence type="ECO:0000256" key="1">
    <source>
        <dbReference type="ARBA" id="ARBA00023239"/>
    </source>
</evidence>
<keyword evidence="3" id="KW-1185">Reference proteome</keyword>
<protein>
    <submittedName>
        <fullName evidence="2">Uncharacterized protein</fullName>
    </submittedName>
</protein>
<proteinExistence type="predicted"/>
<comment type="caution">
    <text evidence="2">The sequence shown here is derived from an EMBL/GenBank/DDBJ whole genome shotgun (WGS) entry which is preliminary data.</text>
</comment>
<dbReference type="EMBL" id="JAGKQM010000013">
    <property type="protein sequence ID" value="KAH0889875.1"/>
    <property type="molecule type" value="Genomic_DNA"/>
</dbReference>
<organism evidence="2 3">
    <name type="scientific">Brassica napus</name>
    <name type="common">Rape</name>
    <dbReference type="NCBI Taxonomy" id="3708"/>
    <lineage>
        <taxon>Eukaryota</taxon>
        <taxon>Viridiplantae</taxon>
        <taxon>Streptophyta</taxon>
        <taxon>Embryophyta</taxon>
        <taxon>Tracheophyta</taxon>
        <taxon>Spermatophyta</taxon>
        <taxon>Magnoliopsida</taxon>
        <taxon>eudicotyledons</taxon>
        <taxon>Gunneridae</taxon>
        <taxon>Pentapetalae</taxon>
        <taxon>rosids</taxon>
        <taxon>malvids</taxon>
        <taxon>Brassicales</taxon>
        <taxon>Brassicaceae</taxon>
        <taxon>Brassiceae</taxon>
        <taxon>Brassica</taxon>
    </lineage>
</organism>
<reference evidence="2 3" key="1">
    <citation type="submission" date="2021-05" db="EMBL/GenBank/DDBJ databases">
        <title>Genome Assembly of Synthetic Allotetraploid Brassica napus Reveals Homoeologous Exchanges between Subgenomes.</title>
        <authorList>
            <person name="Davis J.T."/>
        </authorList>
    </citation>
    <scope>NUCLEOTIDE SEQUENCE [LARGE SCALE GENOMIC DNA]</scope>
    <source>
        <strain evidence="3">cv. Da-Ae</strain>
        <tissue evidence="2">Seedling</tissue>
    </source>
</reference>
<dbReference type="InterPro" id="IPR050075">
    <property type="entry name" value="LeuD"/>
</dbReference>